<dbReference type="AlphaFoldDB" id="A0AAV3RJ74"/>
<comment type="caution">
    <text evidence="2">The sequence shown here is derived from an EMBL/GenBank/DDBJ whole genome shotgun (WGS) entry which is preliminary data.</text>
</comment>
<dbReference type="SUPFAM" id="SSF53098">
    <property type="entry name" value="Ribonuclease H-like"/>
    <property type="match status" value="1"/>
</dbReference>
<gene>
    <name evidence="2" type="ORF">LIER_28259</name>
</gene>
<dbReference type="PANTHER" id="PTHR42648:SF21">
    <property type="entry name" value="CYSTEINE-RICH RLK (RECEPTOR-LIKE PROTEIN KINASE) 8"/>
    <property type="match status" value="1"/>
</dbReference>
<proteinExistence type="predicted"/>
<dbReference type="GO" id="GO:0003676">
    <property type="term" value="F:nucleic acid binding"/>
    <property type="evidence" value="ECO:0007669"/>
    <property type="project" value="InterPro"/>
</dbReference>
<dbReference type="InterPro" id="IPR001584">
    <property type="entry name" value="Integrase_cat-core"/>
</dbReference>
<keyword evidence="3" id="KW-1185">Reference proteome</keyword>
<dbReference type="EMBL" id="BAABME010009339">
    <property type="protein sequence ID" value="GAA0174992.1"/>
    <property type="molecule type" value="Genomic_DNA"/>
</dbReference>
<dbReference type="Proteomes" id="UP001454036">
    <property type="component" value="Unassembled WGS sequence"/>
</dbReference>
<dbReference type="InterPro" id="IPR039537">
    <property type="entry name" value="Retrotran_Ty1/copia-like"/>
</dbReference>
<sequence length="125" mass="14580">MGPIQVESIAGRKYVFVCVDDFSRYTWVEFLKDTSETFDVFKALATQIQREKEVSIVGIGSDHGREFENSKFQEFRNIEGIKHEYSAPITPQQNGIVERKNMTLQEMARVMLHAKHLPIKFWLKL</sequence>
<dbReference type="GO" id="GO:0015074">
    <property type="term" value="P:DNA integration"/>
    <property type="evidence" value="ECO:0007669"/>
    <property type="project" value="InterPro"/>
</dbReference>
<feature type="domain" description="Integrase catalytic" evidence="1">
    <location>
        <begin position="1"/>
        <end position="125"/>
    </location>
</feature>
<dbReference type="Gene3D" id="3.30.420.10">
    <property type="entry name" value="Ribonuclease H-like superfamily/Ribonuclease H"/>
    <property type="match status" value="1"/>
</dbReference>
<name>A0AAV3RJ74_LITER</name>
<dbReference type="PANTHER" id="PTHR42648">
    <property type="entry name" value="TRANSPOSASE, PUTATIVE-RELATED"/>
    <property type="match status" value="1"/>
</dbReference>
<evidence type="ECO:0000313" key="2">
    <source>
        <dbReference type="EMBL" id="GAA0174992.1"/>
    </source>
</evidence>
<dbReference type="InterPro" id="IPR036397">
    <property type="entry name" value="RNaseH_sf"/>
</dbReference>
<dbReference type="Pfam" id="PF00665">
    <property type="entry name" value="rve"/>
    <property type="match status" value="1"/>
</dbReference>
<evidence type="ECO:0000259" key="1">
    <source>
        <dbReference type="PROSITE" id="PS50994"/>
    </source>
</evidence>
<accession>A0AAV3RJ74</accession>
<dbReference type="InterPro" id="IPR012337">
    <property type="entry name" value="RNaseH-like_sf"/>
</dbReference>
<protein>
    <recommendedName>
        <fullName evidence="1">Integrase catalytic domain-containing protein</fullName>
    </recommendedName>
</protein>
<organism evidence="2 3">
    <name type="scientific">Lithospermum erythrorhizon</name>
    <name type="common">Purple gromwell</name>
    <name type="synonym">Lithospermum officinale var. erythrorhizon</name>
    <dbReference type="NCBI Taxonomy" id="34254"/>
    <lineage>
        <taxon>Eukaryota</taxon>
        <taxon>Viridiplantae</taxon>
        <taxon>Streptophyta</taxon>
        <taxon>Embryophyta</taxon>
        <taxon>Tracheophyta</taxon>
        <taxon>Spermatophyta</taxon>
        <taxon>Magnoliopsida</taxon>
        <taxon>eudicotyledons</taxon>
        <taxon>Gunneridae</taxon>
        <taxon>Pentapetalae</taxon>
        <taxon>asterids</taxon>
        <taxon>lamiids</taxon>
        <taxon>Boraginales</taxon>
        <taxon>Boraginaceae</taxon>
        <taxon>Boraginoideae</taxon>
        <taxon>Lithospermeae</taxon>
        <taxon>Lithospermum</taxon>
    </lineage>
</organism>
<dbReference type="PROSITE" id="PS50994">
    <property type="entry name" value="INTEGRASE"/>
    <property type="match status" value="1"/>
</dbReference>
<reference evidence="2 3" key="1">
    <citation type="submission" date="2024-01" db="EMBL/GenBank/DDBJ databases">
        <title>The complete chloroplast genome sequence of Lithospermum erythrorhizon: insights into the phylogenetic relationship among Boraginaceae species and the maternal lineages of purple gromwells.</title>
        <authorList>
            <person name="Okada T."/>
            <person name="Watanabe K."/>
        </authorList>
    </citation>
    <scope>NUCLEOTIDE SEQUENCE [LARGE SCALE GENOMIC DNA]</scope>
</reference>
<evidence type="ECO:0000313" key="3">
    <source>
        <dbReference type="Proteomes" id="UP001454036"/>
    </source>
</evidence>